<accession>A0AAF0RUH7</accession>
<protein>
    <submittedName>
        <fullName evidence="1">Uncharacterized protein</fullName>
    </submittedName>
</protein>
<sequence>MKIIGKVITGICALFLLWAFFSWVDVVSDNCSPNPQHSDLNLFVLMTESAKEDEPQGTCGDPLSVFDVTTGYIQQKDDSKVWFVAENGNTYVTEVGNVENFALEGYYTLMLDGDQVVKAFVEVW</sequence>
<dbReference type="EMBL" id="OQ749652">
    <property type="protein sequence ID" value="WIC39746.1"/>
    <property type="molecule type" value="Genomic_DNA"/>
</dbReference>
<dbReference type="Proteomes" id="UP001237988">
    <property type="component" value="Segment"/>
</dbReference>
<evidence type="ECO:0000313" key="2">
    <source>
        <dbReference type="Proteomes" id="UP001237988"/>
    </source>
</evidence>
<evidence type="ECO:0000313" key="1">
    <source>
        <dbReference type="EMBL" id="WIC39746.1"/>
    </source>
</evidence>
<organism evidence="1 2">
    <name type="scientific">Phage Phass-1</name>
    <dbReference type="NCBI Taxonomy" id="3043662"/>
    <lineage>
        <taxon>Viruses</taxon>
        <taxon>Duplodnaviria</taxon>
        <taxon>Heunggongvirae</taxon>
        <taxon>Uroviricota</taxon>
        <taxon>Caudoviricetes</taxon>
        <taxon>Caudoviricetes code 15 clade</taxon>
    </lineage>
</organism>
<name>A0AAF0RUH7_9CAUD</name>
<proteinExistence type="predicted"/>
<reference evidence="1" key="1">
    <citation type="submission" date="2023-04" db="EMBL/GenBank/DDBJ databases">
        <title>Bacteriophage Phass-1 Discovered in the Human Gut Virome - the Founding Member of the Proposed New Family Phassviridae.</title>
        <authorList>
            <person name="Tikunov A.Y."/>
            <person name="Morozova V.V."/>
            <person name="Chechushkov A.V."/>
            <person name="Tikunova N.V."/>
        </authorList>
    </citation>
    <scope>NUCLEOTIDE SEQUENCE</scope>
</reference>